<dbReference type="PATRIC" id="fig|224013.5.peg.4582"/>
<feature type="region of interest" description="Disordered" evidence="1">
    <location>
        <begin position="1"/>
        <end position="24"/>
    </location>
</feature>
<dbReference type="KEGG" id="npz:ACX27_19170"/>
<proteinExistence type="predicted"/>
<gene>
    <name evidence="2" type="ORF">ACX27_19170</name>
</gene>
<keyword evidence="3" id="KW-1185">Reference proteome</keyword>
<dbReference type="EMBL" id="CP012036">
    <property type="protein sequence ID" value="ALF54483.1"/>
    <property type="molecule type" value="Genomic_DNA"/>
</dbReference>
<accession>A0A0M3V5T7</accession>
<dbReference type="AlphaFoldDB" id="A0A0M3V5T7"/>
<name>A0A0M3V5T7_9NOSO</name>
<evidence type="ECO:0000256" key="1">
    <source>
        <dbReference type="SAM" id="MobiDB-lite"/>
    </source>
</evidence>
<reference evidence="3" key="1">
    <citation type="submission" date="2015-07" db="EMBL/GenBank/DDBJ databases">
        <title>Genome Of Nitrogen-Fixing Cyanobacterium Nostoc piscinale CENA21 From Solimoes/Amazon River Floodplain Sediments And Comparative Genomics To Uncover Biosynthetic Natural Products Potential.</title>
        <authorList>
            <person name="Leao T.F."/>
            <person name="Leao P.N."/>
            <person name="Guimaraes P.I."/>
            <person name="de Melo A.G.C."/>
            <person name="Ramos R.T.J."/>
            <person name="Silva A."/>
            <person name="Fiore M.F."/>
            <person name="Schneider M.P.C."/>
        </authorList>
    </citation>
    <scope>NUCLEOTIDE SEQUENCE [LARGE SCALE GENOMIC DNA]</scope>
    <source>
        <strain evidence="3">CENA21</strain>
    </source>
</reference>
<dbReference type="Proteomes" id="UP000062645">
    <property type="component" value="Chromosome"/>
</dbReference>
<sequence>MNKKGSSKTRQKEKVKRKKKESSYHKPFSNFLWSVYLRRPVLACWELEAGDWYFFSALSTK</sequence>
<evidence type="ECO:0000313" key="3">
    <source>
        <dbReference type="Proteomes" id="UP000062645"/>
    </source>
</evidence>
<protein>
    <submittedName>
        <fullName evidence="2">Uncharacterized protein</fullName>
    </submittedName>
</protein>
<reference evidence="2 3" key="2">
    <citation type="journal article" date="2016" name="Genome Announc.">
        <title>Draft Genome Sequence of the N2-Fixing Cyanobacterium Nostoc piscinale CENA21, Isolated from the Brazilian Amazon Floodplain.</title>
        <authorList>
            <person name="Leao T."/>
            <person name="Guimaraes P.I."/>
            <person name="de Melo A.G."/>
            <person name="Ramos R.T."/>
            <person name="Leao P.N."/>
            <person name="Silva A."/>
            <person name="Fiore M.F."/>
            <person name="Schneider M.P."/>
        </authorList>
    </citation>
    <scope>NUCLEOTIDE SEQUENCE [LARGE SCALE GENOMIC DNA]</scope>
    <source>
        <strain evidence="2 3">CENA21</strain>
    </source>
</reference>
<evidence type="ECO:0000313" key="2">
    <source>
        <dbReference type="EMBL" id="ALF54483.1"/>
    </source>
</evidence>
<organism evidence="2 3">
    <name type="scientific">Nostoc piscinale CENA21</name>
    <dbReference type="NCBI Taxonomy" id="224013"/>
    <lineage>
        <taxon>Bacteria</taxon>
        <taxon>Bacillati</taxon>
        <taxon>Cyanobacteriota</taxon>
        <taxon>Cyanophyceae</taxon>
        <taxon>Nostocales</taxon>
        <taxon>Nostocaceae</taxon>
        <taxon>Nostoc</taxon>
    </lineage>
</organism>
<feature type="compositionally biased region" description="Basic residues" evidence="1">
    <location>
        <begin position="1"/>
        <end position="20"/>
    </location>
</feature>